<reference evidence="1 2" key="1">
    <citation type="submission" date="2016-07" db="EMBL/GenBank/DDBJ databases">
        <title>Draft genome of the white-rot fungus Obba rivulosa 3A-2.</title>
        <authorList>
            <consortium name="DOE Joint Genome Institute"/>
            <person name="Miettinen O."/>
            <person name="Riley R."/>
            <person name="Acob R."/>
            <person name="Barry K."/>
            <person name="Cullen D."/>
            <person name="De Vries R."/>
            <person name="Hainaut M."/>
            <person name="Hatakka A."/>
            <person name="Henrissat B."/>
            <person name="Hilden K."/>
            <person name="Kuo R."/>
            <person name="Labutti K."/>
            <person name="Lipzen A."/>
            <person name="Makela M.R."/>
            <person name="Sandor L."/>
            <person name="Spatafora J.W."/>
            <person name="Grigoriev I.V."/>
            <person name="Hibbett D.S."/>
        </authorList>
    </citation>
    <scope>NUCLEOTIDE SEQUENCE [LARGE SCALE GENOMIC DNA]</scope>
    <source>
        <strain evidence="1 2">3A-2</strain>
    </source>
</reference>
<evidence type="ECO:0000313" key="1">
    <source>
        <dbReference type="EMBL" id="OCH89666.1"/>
    </source>
</evidence>
<sequence length="247" mass="27046">MQISRLCSHKLKGRSAVSTWRRSRSDRGAIAPLALPASFAVLLAVHTRSHRCLRNHRSSSSDPGAVITNILRGQSCVVPQAAQSHLWCLSAYITRAGSSCCIPCPIRTLPFQIIRQIGSRIAPRFACRHGGRRRKRCGCCRGRQPPMIGFLDKKCSLMAGTIAASSDTGSRKIQQGPVLLRSNRSCPHHLATHAQMPPRSRRRKEPALVPDFRVLPGATQASSLQRTAAGHGSYEWVVEIVFVSAQS</sequence>
<proteinExistence type="predicted"/>
<organism evidence="1 2">
    <name type="scientific">Obba rivulosa</name>
    <dbReference type="NCBI Taxonomy" id="1052685"/>
    <lineage>
        <taxon>Eukaryota</taxon>
        <taxon>Fungi</taxon>
        <taxon>Dikarya</taxon>
        <taxon>Basidiomycota</taxon>
        <taxon>Agaricomycotina</taxon>
        <taxon>Agaricomycetes</taxon>
        <taxon>Polyporales</taxon>
        <taxon>Gelatoporiaceae</taxon>
        <taxon>Obba</taxon>
    </lineage>
</organism>
<protein>
    <submittedName>
        <fullName evidence="1">Uncharacterized protein</fullName>
    </submittedName>
</protein>
<gene>
    <name evidence="1" type="ORF">OBBRIDRAFT_652127</name>
</gene>
<keyword evidence="2" id="KW-1185">Reference proteome</keyword>
<accession>A0A8E2DK41</accession>
<dbReference type="Proteomes" id="UP000250043">
    <property type="component" value="Unassembled WGS sequence"/>
</dbReference>
<name>A0A8E2DK41_9APHY</name>
<dbReference type="AlphaFoldDB" id="A0A8E2DK41"/>
<dbReference type="EMBL" id="KV722421">
    <property type="protein sequence ID" value="OCH89666.1"/>
    <property type="molecule type" value="Genomic_DNA"/>
</dbReference>
<evidence type="ECO:0000313" key="2">
    <source>
        <dbReference type="Proteomes" id="UP000250043"/>
    </source>
</evidence>